<protein>
    <submittedName>
        <fullName evidence="2">Uncharacterized protein</fullName>
    </submittedName>
</protein>
<reference evidence="2 3" key="1">
    <citation type="submission" date="2017-09" db="EMBL/GenBank/DDBJ databases">
        <title>Depth-based differentiation of microbial function through sediment-hosted aquifers and enrichment of novel symbionts in the deep terrestrial subsurface.</title>
        <authorList>
            <person name="Probst A.J."/>
            <person name="Ladd B."/>
            <person name="Jarett J.K."/>
            <person name="Geller-Mcgrath D.E."/>
            <person name="Sieber C.M."/>
            <person name="Emerson J.B."/>
            <person name="Anantharaman K."/>
            <person name="Thomas B.C."/>
            <person name="Malmstrom R."/>
            <person name="Stieglmeier M."/>
            <person name="Klingl A."/>
            <person name="Woyke T."/>
            <person name="Ryan C.M."/>
            <person name="Banfield J.F."/>
        </authorList>
    </citation>
    <scope>NUCLEOTIDE SEQUENCE [LARGE SCALE GENOMIC DNA]</scope>
    <source>
        <strain evidence="2">CG22_combo_CG10-13_8_21_14_all_43_18</strain>
    </source>
</reference>
<dbReference type="EMBL" id="PCTS01000045">
    <property type="protein sequence ID" value="PIP86238.1"/>
    <property type="molecule type" value="Genomic_DNA"/>
</dbReference>
<proteinExistence type="predicted"/>
<evidence type="ECO:0000256" key="1">
    <source>
        <dbReference type="SAM" id="MobiDB-lite"/>
    </source>
</evidence>
<organism evidence="2 3">
    <name type="scientific">Candidatus Campbellbacteria bacterium CG22_combo_CG10-13_8_21_14_all_43_18</name>
    <dbReference type="NCBI Taxonomy" id="1974530"/>
    <lineage>
        <taxon>Bacteria</taxon>
        <taxon>Candidatus Campbelliibacteriota</taxon>
    </lineage>
</organism>
<name>A0A2H0DWJ9_9BACT</name>
<feature type="compositionally biased region" description="Basic and acidic residues" evidence="1">
    <location>
        <begin position="14"/>
        <end position="25"/>
    </location>
</feature>
<dbReference type="Proteomes" id="UP000231276">
    <property type="component" value="Unassembled WGS sequence"/>
</dbReference>
<dbReference type="AlphaFoldDB" id="A0A2H0DWJ9"/>
<comment type="caution">
    <text evidence="2">The sequence shown here is derived from an EMBL/GenBank/DDBJ whole genome shotgun (WGS) entry which is preliminary data.</text>
</comment>
<dbReference type="GO" id="GO:0043448">
    <property type="term" value="P:alkane catabolic process"/>
    <property type="evidence" value="ECO:0007669"/>
    <property type="project" value="TreeGrafter"/>
</dbReference>
<dbReference type="PANTHER" id="PTHR39335">
    <property type="entry name" value="BLL4220 PROTEIN"/>
    <property type="match status" value="1"/>
</dbReference>
<dbReference type="PANTHER" id="PTHR39335:SF1">
    <property type="entry name" value="BLL4220 PROTEIN"/>
    <property type="match status" value="1"/>
</dbReference>
<gene>
    <name evidence="2" type="ORF">COW82_03125</name>
</gene>
<evidence type="ECO:0000313" key="3">
    <source>
        <dbReference type="Proteomes" id="UP000231276"/>
    </source>
</evidence>
<accession>A0A2H0DWJ9</accession>
<evidence type="ECO:0000313" key="2">
    <source>
        <dbReference type="EMBL" id="PIP86238.1"/>
    </source>
</evidence>
<sequence>MDDNKTLLNADGTTNDREAADKKNSEISGEFIAPKEGSDEAVPQERKGRGALAGPLAVLLLFAAFIVFNDGGVQEVTLNNTGGNDSASESFSEDAAALFAVSNETIGDFLVDKDGMTLYEREAECSGDCLDNWPPYLYDGEPVLGELGLVSRKDSGELQYTYNDAPLYYFVGDTAPGDFNGHGQNGWSIVRPN</sequence>
<dbReference type="Pfam" id="PF03640">
    <property type="entry name" value="Lipoprotein_15"/>
    <property type="match status" value="1"/>
</dbReference>
<feature type="region of interest" description="Disordered" evidence="1">
    <location>
        <begin position="1"/>
        <end position="46"/>
    </location>
</feature>
<dbReference type="InterPro" id="IPR005297">
    <property type="entry name" value="Lipoprotein_repeat"/>
</dbReference>